<dbReference type="FunFam" id="3.30.200.20:FF:000432">
    <property type="entry name" value="LRR receptor-like serine/threonine-protein kinase EFR"/>
    <property type="match status" value="1"/>
</dbReference>
<comment type="caution">
    <text evidence="29">The sequence shown here is derived from an EMBL/GenBank/DDBJ whole genome shotgun (WGS) entry which is preliminary data.</text>
</comment>
<dbReference type="Proteomes" id="UP000734854">
    <property type="component" value="Unassembled WGS sequence"/>
</dbReference>
<evidence type="ECO:0000256" key="22">
    <source>
        <dbReference type="ARBA" id="ARBA00048679"/>
    </source>
</evidence>
<evidence type="ECO:0000313" key="29">
    <source>
        <dbReference type="EMBL" id="KAG6538325.1"/>
    </source>
</evidence>
<evidence type="ECO:0000256" key="20">
    <source>
        <dbReference type="ARBA" id="ARBA00023180"/>
    </source>
</evidence>
<keyword evidence="9" id="KW-0433">Leucine-rich repeat</keyword>
<dbReference type="PROSITE" id="PS00108">
    <property type="entry name" value="PROTEIN_KINASE_ST"/>
    <property type="match status" value="1"/>
</dbReference>
<comment type="function">
    <text evidence="23">Receptor kinase that detects X.oryzae pv. oryzae protein Ax21 to promote innate immunity. Following X.oryzae pv. oryzae protein Ax21 detection, undergoes cleavage, releasing the processed protein kinase Xa21 chain.</text>
</comment>
<dbReference type="PANTHER" id="PTHR48056">
    <property type="entry name" value="LRR RECEPTOR-LIKE SERINE/THREONINE-PROTEIN KINASE-RELATED"/>
    <property type="match status" value="1"/>
</dbReference>
<dbReference type="EC" id="2.7.11.1" evidence="5"/>
<evidence type="ECO:0000256" key="3">
    <source>
        <dbReference type="ARBA" id="ARBA00004479"/>
    </source>
</evidence>
<dbReference type="InterPro" id="IPR001611">
    <property type="entry name" value="Leu-rich_rpt"/>
</dbReference>
<keyword evidence="19" id="KW-0675">Receptor</keyword>
<evidence type="ECO:0000256" key="13">
    <source>
        <dbReference type="ARBA" id="ARBA00022737"/>
    </source>
</evidence>
<evidence type="ECO:0000256" key="9">
    <source>
        <dbReference type="ARBA" id="ARBA00022614"/>
    </source>
</evidence>
<keyword evidence="11 27" id="KW-0812">Transmembrane</keyword>
<dbReference type="FunFam" id="3.80.10.10:FF:000129">
    <property type="entry name" value="Leucine-rich repeat receptor-like kinase"/>
    <property type="match status" value="1"/>
</dbReference>
<dbReference type="FunFam" id="3.80.10.10:FF:000095">
    <property type="entry name" value="LRR receptor-like serine/threonine-protein kinase GSO1"/>
    <property type="match status" value="1"/>
</dbReference>
<evidence type="ECO:0000256" key="7">
    <source>
        <dbReference type="ARBA" id="ARBA00022527"/>
    </source>
</evidence>
<protein>
    <recommendedName>
        <fullName evidence="25">Receptor kinase-like protein Xa21</fullName>
        <ecNumber evidence="5">2.7.11.1</ecNumber>
    </recommendedName>
</protein>
<evidence type="ECO:0000256" key="11">
    <source>
        <dbReference type="ARBA" id="ARBA00022692"/>
    </source>
</evidence>
<evidence type="ECO:0000256" key="12">
    <source>
        <dbReference type="ARBA" id="ARBA00022729"/>
    </source>
</evidence>
<dbReference type="PROSITE" id="PS00107">
    <property type="entry name" value="PROTEIN_KINASE_ATP"/>
    <property type="match status" value="1"/>
</dbReference>
<comment type="catalytic activity">
    <reaction evidence="21">
        <text>L-threonyl-[protein] + ATP = O-phospho-L-threonyl-[protein] + ADP + H(+)</text>
        <dbReference type="Rhea" id="RHEA:46608"/>
        <dbReference type="Rhea" id="RHEA-COMP:11060"/>
        <dbReference type="Rhea" id="RHEA-COMP:11605"/>
        <dbReference type="ChEBI" id="CHEBI:15378"/>
        <dbReference type="ChEBI" id="CHEBI:30013"/>
        <dbReference type="ChEBI" id="CHEBI:30616"/>
        <dbReference type="ChEBI" id="CHEBI:61977"/>
        <dbReference type="ChEBI" id="CHEBI:456216"/>
        <dbReference type="EC" id="2.7.11.1"/>
    </reaction>
</comment>
<keyword evidence="15" id="KW-0418">Kinase</keyword>
<evidence type="ECO:0000313" key="30">
    <source>
        <dbReference type="Proteomes" id="UP000734854"/>
    </source>
</evidence>
<dbReference type="InterPro" id="IPR003591">
    <property type="entry name" value="Leu-rich_rpt_typical-subtyp"/>
</dbReference>
<evidence type="ECO:0000256" key="14">
    <source>
        <dbReference type="ARBA" id="ARBA00022741"/>
    </source>
</evidence>
<evidence type="ECO:0000256" key="1">
    <source>
        <dbReference type="ARBA" id="ARBA00004162"/>
    </source>
</evidence>
<keyword evidence="18 27" id="KW-0472">Membrane</keyword>
<evidence type="ECO:0000256" key="4">
    <source>
        <dbReference type="ARBA" id="ARBA00008684"/>
    </source>
</evidence>
<dbReference type="InterPro" id="IPR050647">
    <property type="entry name" value="Plant_LRR-RLKs"/>
</dbReference>
<dbReference type="GO" id="GO:0005524">
    <property type="term" value="F:ATP binding"/>
    <property type="evidence" value="ECO:0007669"/>
    <property type="project" value="UniProtKB-UniRule"/>
</dbReference>
<feature type="domain" description="Protein kinase" evidence="28">
    <location>
        <begin position="713"/>
        <end position="1021"/>
    </location>
</feature>
<comment type="similarity">
    <text evidence="4">Belongs to the protein kinase superfamily. Ser/Thr protein kinase family.</text>
</comment>
<keyword evidence="13" id="KW-0677">Repeat</keyword>
<evidence type="ECO:0000256" key="6">
    <source>
        <dbReference type="ARBA" id="ARBA00022475"/>
    </source>
</evidence>
<reference evidence="29 30" key="1">
    <citation type="submission" date="2020-08" db="EMBL/GenBank/DDBJ databases">
        <title>Plant Genome Project.</title>
        <authorList>
            <person name="Zhang R.-G."/>
        </authorList>
    </citation>
    <scope>NUCLEOTIDE SEQUENCE [LARGE SCALE GENOMIC DNA]</scope>
    <source>
        <tissue evidence="29">Rhizome</tissue>
    </source>
</reference>
<keyword evidence="12" id="KW-0732">Signal</keyword>
<accession>A0A8J5IN09</accession>
<dbReference type="InterPro" id="IPR000719">
    <property type="entry name" value="Prot_kinase_dom"/>
</dbReference>
<dbReference type="EMBL" id="JACMSC010000001">
    <property type="protein sequence ID" value="KAG6538325.1"/>
    <property type="molecule type" value="Genomic_DNA"/>
</dbReference>
<organism evidence="29 30">
    <name type="scientific">Zingiber officinale</name>
    <name type="common">Ginger</name>
    <name type="synonym">Amomum zingiber</name>
    <dbReference type="NCBI Taxonomy" id="94328"/>
    <lineage>
        <taxon>Eukaryota</taxon>
        <taxon>Viridiplantae</taxon>
        <taxon>Streptophyta</taxon>
        <taxon>Embryophyta</taxon>
        <taxon>Tracheophyta</taxon>
        <taxon>Spermatophyta</taxon>
        <taxon>Magnoliopsida</taxon>
        <taxon>Liliopsida</taxon>
        <taxon>Zingiberales</taxon>
        <taxon>Zingiberaceae</taxon>
        <taxon>Zingiber</taxon>
    </lineage>
</organism>
<evidence type="ECO:0000256" key="2">
    <source>
        <dbReference type="ARBA" id="ARBA00004389"/>
    </source>
</evidence>
<sequence>MASRVKCLTSPSSLWSCPILFLLLLFSFAYLSVSHFVSASSKVAIDQHALISFKSLLSDPSEALASWDNTSIHFCHWRGVTCHNLGGKPRVTALELENLTLAGPISASIANLTFLEKLHLRENQLKGPIPQELGLLSHLQSLDLSINSLEDMIPLSLFQNCSNLQNFNLSGNSLHGTIPGNLSSCLNLQIIRLDTNMFEGEIPSDVYSLSKLQELNVWNNSLTGRIPPEIGNLSSLTILSLSVNKFRGPIPSEIGNLSSLVELYLSGNQLSGNIPSSIGNLCNLTILNLLSNNLTGTIPLEIGNLVNMQVLMLAGNHLSGIIPKNLGRLQNLDELILSGNQLEATSIAEWSFIDALSNCTHLRFLEADINNLGGMFPKSIGNLSKNLVVLSFYQNQITGSLPVEIGNLNLSAIIMWSNSLSGHIPKELGRMNRLEKINLSSNFLTGEIPTEIGNLSKLFNIVLDTNKLHGPIPLSLGNCPLTILSLAANNLSGSIPKEILYIPSLSIIFNVSNNFLTGTLPLEIGNLRNIKTIDVSNNRLSGGLPSTILGCQLLQYLYMQNNLFQGSIPPSFSELNGLQVLDISCNKLTGRIPLFNTMSFLNLSNNYFEGEVPVSGVFQNFTAFSVSGNSQLCGGLPELSLPSCTPRRKRVTKMLIVVISASGVFFCIMLLICLFAICRPHQKSRGYSEINSHIMKQYRMVTFVELFRATEGFSPANLIGKGSFGSVYKGKLNWEDHEEIAVKVLNLQQKGALKSFMSECEALRNIKHRNLIKILTSCSSIDFQENDFKALVFEFLPNGSLENWIYPKANEGTLQRLSLSQRLNIAIDVASALTYLHHHGETPMIHCDLKPSNVLLDHNMVAHVSDFGLSEFLVKTTSSSSMRQTNSTTLKGTIGYVAPEYGMTTKVSAKGDVYSFGILLLEMFTGKGPTSDAFKEGMNLHKFVEMALPTRITEILDPYLLMEIEEAGGADVSPNESKLRMLECSTPVLRVGILCSKESPKARMHMEDAMNELISIKDAFLRLTV</sequence>
<dbReference type="GO" id="GO:0033612">
    <property type="term" value="F:receptor serine/threonine kinase binding"/>
    <property type="evidence" value="ECO:0007669"/>
    <property type="project" value="TreeGrafter"/>
</dbReference>
<dbReference type="InterPro" id="IPR013210">
    <property type="entry name" value="LRR_N_plant-typ"/>
</dbReference>
<comment type="function">
    <text evidence="24">The processed protein kinase Xa21 chain released by protein cleavage after X.oryzae pv. oryzae protein Ax21 detection translocates into the nucleus where it can bind and regulate WRKY62, a transcription factor. Confers resistance to the bacterial pathogen X.oryzae pv. oryzae (Xoo).</text>
</comment>
<dbReference type="OrthoDB" id="676979at2759"/>
<dbReference type="SMART" id="SM00220">
    <property type="entry name" value="S_TKc"/>
    <property type="match status" value="1"/>
</dbReference>
<gene>
    <name evidence="29" type="ORF">ZIOFF_003440</name>
</gene>
<comment type="subcellular location">
    <subcellularLocation>
        <location evidence="1">Cell membrane</location>
        <topology evidence="1">Single-pass membrane protein</topology>
    </subcellularLocation>
    <subcellularLocation>
        <location evidence="2">Endoplasmic reticulum membrane</location>
        <topology evidence="2">Single-pass membrane protein</topology>
    </subcellularLocation>
    <subcellularLocation>
        <location evidence="3">Membrane</location>
        <topology evidence="3">Single-pass type I membrane protein</topology>
    </subcellularLocation>
</comment>
<dbReference type="GO" id="GO:0005789">
    <property type="term" value="C:endoplasmic reticulum membrane"/>
    <property type="evidence" value="ECO:0007669"/>
    <property type="project" value="UniProtKB-SubCell"/>
</dbReference>
<evidence type="ECO:0000256" key="18">
    <source>
        <dbReference type="ARBA" id="ARBA00023136"/>
    </source>
</evidence>
<dbReference type="InterPro" id="IPR001245">
    <property type="entry name" value="Ser-Thr/Tyr_kinase_cat_dom"/>
</dbReference>
<dbReference type="GO" id="GO:0004674">
    <property type="term" value="F:protein serine/threonine kinase activity"/>
    <property type="evidence" value="ECO:0007669"/>
    <property type="project" value="UniProtKB-KW"/>
</dbReference>
<dbReference type="InterPro" id="IPR017441">
    <property type="entry name" value="Protein_kinase_ATP_BS"/>
</dbReference>
<name>A0A8J5IN09_ZINOF</name>
<dbReference type="Pfam" id="PF08263">
    <property type="entry name" value="LRRNT_2"/>
    <property type="match status" value="1"/>
</dbReference>
<proteinExistence type="inferred from homology"/>
<evidence type="ECO:0000256" key="24">
    <source>
        <dbReference type="ARBA" id="ARBA00056628"/>
    </source>
</evidence>
<dbReference type="FunFam" id="3.80.10.10:FF:000288">
    <property type="entry name" value="LRR receptor-like serine/threonine-protein kinase EFR"/>
    <property type="match status" value="1"/>
</dbReference>
<keyword evidence="17 27" id="KW-1133">Transmembrane helix</keyword>
<evidence type="ECO:0000256" key="23">
    <source>
        <dbReference type="ARBA" id="ARBA00054320"/>
    </source>
</evidence>
<evidence type="ECO:0000256" key="5">
    <source>
        <dbReference type="ARBA" id="ARBA00012513"/>
    </source>
</evidence>
<dbReference type="InterPro" id="IPR008271">
    <property type="entry name" value="Ser/Thr_kinase_AS"/>
</dbReference>
<dbReference type="PROSITE" id="PS50011">
    <property type="entry name" value="PROTEIN_KINASE_DOM"/>
    <property type="match status" value="1"/>
</dbReference>
<dbReference type="SMART" id="SM00365">
    <property type="entry name" value="LRR_SD22"/>
    <property type="match status" value="5"/>
</dbReference>
<dbReference type="FunFam" id="1.10.510.10:FF:000358">
    <property type="entry name" value="Putative leucine-rich repeat receptor-like serine/threonine-protein kinase"/>
    <property type="match status" value="1"/>
</dbReference>
<keyword evidence="7" id="KW-0723">Serine/threonine-protein kinase</keyword>
<keyword evidence="10" id="KW-0808">Transferase</keyword>
<evidence type="ECO:0000256" key="8">
    <source>
        <dbReference type="ARBA" id="ARBA00022553"/>
    </source>
</evidence>
<evidence type="ECO:0000256" key="10">
    <source>
        <dbReference type="ARBA" id="ARBA00022679"/>
    </source>
</evidence>
<feature type="transmembrane region" description="Helical" evidence="27">
    <location>
        <begin position="654"/>
        <end position="678"/>
    </location>
</feature>
<keyword evidence="30" id="KW-1185">Reference proteome</keyword>
<dbReference type="PANTHER" id="PTHR48056:SF86">
    <property type="entry name" value="PROTEIN KINASE DOMAIN-CONTAINING PROTEIN"/>
    <property type="match status" value="1"/>
</dbReference>
<keyword evidence="14 26" id="KW-0547">Nucleotide-binding</keyword>
<keyword evidence="20" id="KW-0325">Glycoprotein</keyword>
<evidence type="ECO:0000256" key="19">
    <source>
        <dbReference type="ARBA" id="ARBA00023170"/>
    </source>
</evidence>
<evidence type="ECO:0000256" key="15">
    <source>
        <dbReference type="ARBA" id="ARBA00022777"/>
    </source>
</evidence>
<evidence type="ECO:0000256" key="16">
    <source>
        <dbReference type="ARBA" id="ARBA00022840"/>
    </source>
</evidence>
<dbReference type="PROSITE" id="PS51450">
    <property type="entry name" value="LRR"/>
    <property type="match status" value="1"/>
</dbReference>
<keyword evidence="16 26" id="KW-0067">ATP-binding</keyword>
<evidence type="ECO:0000256" key="26">
    <source>
        <dbReference type="PROSITE-ProRule" id="PRU10141"/>
    </source>
</evidence>
<keyword evidence="6" id="KW-1003">Cell membrane</keyword>
<dbReference type="Pfam" id="PF00560">
    <property type="entry name" value="LRR_1"/>
    <property type="match status" value="7"/>
</dbReference>
<dbReference type="AlphaFoldDB" id="A0A8J5IN09"/>
<dbReference type="Pfam" id="PF07714">
    <property type="entry name" value="PK_Tyr_Ser-Thr"/>
    <property type="match status" value="1"/>
</dbReference>
<comment type="catalytic activity">
    <reaction evidence="22">
        <text>L-seryl-[protein] + ATP = O-phospho-L-seryl-[protein] + ADP + H(+)</text>
        <dbReference type="Rhea" id="RHEA:17989"/>
        <dbReference type="Rhea" id="RHEA-COMP:9863"/>
        <dbReference type="Rhea" id="RHEA-COMP:11604"/>
        <dbReference type="ChEBI" id="CHEBI:15378"/>
        <dbReference type="ChEBI" id="CHEBI:29999"/>
        <dbReference type="ChEBI" id="CHEBI:30616"/>
        <dbReference type="ChEBI" id="CHEBI:83421"/>
        <dbReference type="ChEBI" id="CHEBI:456216"/>
        <dbReference type="EC" id="2.7.11.1"/>
    </reaction>
</comment>
<evidence type="ECO:0000256" key="25">
    <source>
        <dbReference type="ARBA" id="ARBA00072040"/>
    </source>
</evidence>
<evidence type="ECO:0000256" key="17">
    <source>
        <dbReference type="ARBA" id="ARBA00022989"/>
    </source>
</evidence>
<dbReference type="SMART" id="SM00369">
    <property type="entry name" value="LRR_TYP"/>
    <property type="match status" value="7"/>
</dbReference>
<dbReference type="Pfam" id="PF13855">
    <property type="entry name" value="LRR_8"/>
    <property type="match status" value="1"/>
</dbReference>
<feature type="binding site" evidence="26">
    <location>
        <position position="743"/>
    </location>
    <ligand>
        <name>ATP</name>
        <dbReference type="ChEBI" id="CHEBI:30616"/>
    </ligand>
</feature>
<evidence type="ECO:0000259" key="28">
    <source>
        <dbReference type="PROSITE" id="PS50011"/>
    </source>
</evidence>
<keyword evidence="8" id="KW-0597">Phosphoprotein</keyword>
<evidence type="ECO:0000256" key="21">
    <source>
        <dbReference type="ARBA" id="ARBA00047899"/>
    </source>
</evidence>
<dbReference type="GO" id="GO:0005886">
    <property type="term" value="C:plasma membrane"/>
    <property type="evidence" value="ECO:0007669"/>
    <property type="project" value="UniProtKB-SubCell"/>
</dbReference>
<evidence type="ECO:0000256" key="27">
    <source>
        <dbReference type="SAM" id="Phobius"/>
    </source>
</evidence>